<dbReference type="NCBIfam" id="TIGR03715">
    <property type="entry name" value="KxYKxGKxW"/>
    <property type="match status" value="1"/>
</dbReference>
<dbReference type="Gene3D" id="3.90.70.10">
    <property type="entry name" value="Cysteine proteinases"/>
    <property type="match status" value="1"/>
</dbReference>
<evidence type="ECO:0000313" key="4">
    <source>
        <dbReference type="EMBL" id="MTD01414.1"/>
    </source>
</evidence>
<dbReference type="EMBL" id="WLXI01000036">
    <property type="protein sequence ID" value="MTD01414.1"/>
    <property type="molecule type" value="Genomic_DNA"/>
</dbReference>
<evidence type="ECO:0000256" key="2">
    <source>
        <dbReference type="SAM" id="MobiDB-lite"/>
    </source>
</evidence>
<dbReference type="Proteomes" id="UP000483839">
    <property type="component" value="Unassembled WGS sequence"/>
</dbReference>
<feature type="compositionally biased region" description="Low complexity" evidence="2">
    <location>
        <begin position="105"/>
        <end position="119"/>
    </location>
</feature>
<feature type="region of interest" description="Disordered" evidence="2">
    <location>
        <begin position="75"/>
        <end position="96"/>
    </location>
</feature>
<dbReference type="Gene3D" id="2.60.40.3760">
    <property type="match status" value="6"/>
</dbReference>
<dbReference type="Pfam" id="PF08481">
    <property type="entry name" value="GBS_Bsp-like"/>
    <property type="match status" value="6"/>
</dbReference>
<sequence>MRKKMYKSKKHWVVASVVGLSFFGATTVAADTANVSMDASPMAQTPYSDNSLTTTSQTISDASFKNKELASQGNGFDINSVVTSSEDDTTTKSLDTTSVSLTNTVSEESISSENENTINKTESSQVIQNGPALVTSQTIKKEQQVPLEATQVTLASVASTPVTTASISDKTLFIQYNGDYTPTDNLKFAVWSDGNGQDDLVWYSADATAAAYVDLSKHKSLGLYHIHTYNKYGGLNAMTVTVPSPEVVTEVVKKSPTIFDILIKNVPDVITSLQVPVWSEVNGQDDIKWYDAIKQVDKTYLVTVNTLNHKSSTGIYKAHIYGYSVITQSRIGLSSSTSFNVEVAKNATVSIINYAETKSSFDVVVAGNSETKQIMDVSIAAWSETNGQDDLKWYKPDIVNNQSTQKIDISTLSNKSDNYVVHVYTTYSDGSKVGTNLGSYKITLSETTEVIPPQPVASDIKATLTSEGILLAIETSDFIPDNNLRYAVWSNVNSQDDLKWYEADASGKALARYENHKDFGDYNIHVYRLVNGQMQGISTTKLNIPAPSVSSIVRQTSPSKYEIIISNVPKYMASISVPVWSVVGGQNDIEWLTATKITDDSYKATVRLDKHQFDLGDYTAHIYGKSKIGNTTLGLGVTQGFTLEAQSNVYKNQVSNVVDYVIQNHRPKDGRLEIVVNQKSVTNPLKQVKLVVWSEDNQSNQFIYDYSKVVNGSTLFTVSQLNHSSLKGNYTIKAIVDFQDGTSNQVTLGQFVLNGNMTTPYFNQLDPRWANRQYGMYSLGASGCAPTTLSMIFSSLSGKTILPPQVADYLYTNTNEFDKNFIGTSAQGILAAVKGFGYQALNLGSLNALTLALQGGYHVAGAVQNNKFVPVGSHEMVFRGFSNGYTYVYDPYTQSYCGWYPVANLWNERSFDKDDNRGVSAPFFRISNI</sequence>
<accession>A0A6L6G7I1</accession>
<organism evidence="4 5">
    <name type="scientific">Streptococcus uberis</name>
    <dbReference type="NCBI Taxonomy" id="1349"/>
    <lineage>
        <taxon>Bacteria</taxon>
        <taxon>Bacillati</taxon>
        <taxon>Bacillota</taxon>
        <taxon>Bacilli</taxon>
        <taxon>Lactobacillales</taxon>
        <taxon>Streptococcaceae</taxon>
        <taxon>Streptococcus</taxon>
    </lineage>
</organism>
<dbReference type="AlphaFoldDB" id="A0A6L6G7I1"/>
<dbReference type="Pfam" id="PF19258">
    <property type="entry name" value="KxYKxGKxW_sig"/>
    <property type="match status" value="1"/>
</dbReference>
<feature type="region of interest" description="Disordered" evidence="2">
    <location>
        <begin position="105"/>
        <end position="124"/>
    </location>
</feature>
<protein>
    <submittedName>
        <fullName evidence="4">Autolysin</fullName>
    </submittedName>
</protein>
<dbReference type="InterPro" id="IPR013688">
    <property type="entry name" value="GBS_Bsp-like"/>
</dbReference>
<feature type="chain" id="PRO_5044315313" evidence="3">
    <location>
        <begin position="31"/>
        <end position="929"/>
    </location>
</feature>
<proteinExistence type="predicted"/>
<feature type="signal peptide" evidence="3">
    <location>
        <begin position="1"/>
        <end position="30"/>
    </location>
</feature>
<keyword evidence="1 3" id="KW-0732">Signal</keyword>
<evidence type="ECO:0000313" key="5">
    <source>
        <dbReference type="Proteomes" id="UP000483839"/>
    </source>
</evidence>
<gene>
    <name evidence="4" type="ORF">GKS16_03875</name>
</gene>
<comment type="caution">
    <text evidence="4">The sequence shown here is derived from an EMBL/GenBank/DDBJ whole genome shotgun (WGS) entry which is preliminary data.</text>
</comment>
<name>A0A6L6G7I1_STRUB</name>
<evidence type="ECO:0000256" key="3">
    <source>
        <dbReference type="SAM" id="SignalP"/>
    </source>
</evidence>
<dbReference type="RefSeq" id="WP_154617350.1">
    <property type="nucleotide sequence ID" value="NZ_JADFAY010000003.1"/>
</dbReference>
<evidence type="ECO:0000256" key="1">
    <source>
        <dbReference type="ARBA" id="ARBA00022729"/>
    </source>
</evidence>
<dbReference type="InterPro" id="IPR022263">
    <property type="entry name" value="KxYKxGKxW"/>
</dbReference>
<reference evidence="4 5" key="1">
    <citation type="submission" date="2019-11" db="EMBL/GenBank/DDBJ databases">
        <title>Streptococcus uberis isolated from clinical mastitis cases on a southeastern Queensland dairy.</title>
        <authorList>
            <person name="Workentine M.L."/>
            <person name="Price R."/>
            <person name="Olchowy T."/>
        </authorList>
    </citation>
    <scope>NUCLEOTIDE SEQUENCE [LARGE SCALE GENOMIC DNA]</scope>
    <source>
        <strain evidence="4 5">OLC4459-A17</strain>
    </source>
</reference>